<dbReference type="PRINTS" id="PR00625">
    <property type="entry name" value="JDOMAIN"/>
</dbReference>
<dbReference type="Pfam" id="PF00226">
    <property type="entry name" value="DnaJ"/>
    <property type="match status" value="1"/>
</dbReference>
<feature type="transmembrane region" description="Helical" evidence="1">
    <location>
        <begin position="67"/>
        <end position="83"/>
    </location>
</feature>
<evidence type="ECO:0000313" key="3">
    <source>
        <dbReference type="EMBL" id="CAD0111707.1"/>
    </source>
</evidence>
<dbReference type="OrthoDB" id="436519at2759"/>
<keyword evidence="1" id="KW-0472">Membrane</keyword>
<dbReference type="EMBL" id="CAINUL010000014">
    <property type="protein sequence ID" value="CAD0111707.1"/>
    <property type="molecule type" value="Genomic_DNA"/>
</dbReference>
<dbReference type="CDD" id="cd06257">
    <property type="entry name" value="DnaJ"/>
    <property type="match status" value="1"/>
</dbReference>
<keyword evidence="1" id="KW-1133">Transmembrane helix</keyword>
<dbReference type="PROSITE" id="PS50076">
    <property type="entry name" value="DNAJ_2"/>
    <property type="match status" value="1"/>
</dbReference>
<evidence type="ECO:0000313" key="4">
    <source>
        <dbReference type="Proteomes" id="UP000745764"/>
    </source>
</evidence>
<feature type="domain" description="J" evidence="2">
    <location>
        <begin position="92"/>
        <end position="160"/>
    </location>
</feature>
<reference evidence="3" key="1">
    <citation type="submission" date="2020-06" db="EMBL/GenBank/DDBJ databases">
        <authorList>
            <person name="Onetto C."/>
        </authorList>
    </citation>
    <scope>NUCLEOTIDE SEQUENCE</scope>
</reference>
<dbReference type="Proteomes" id="UP000745764">
    <property type="component" value="Unassembled WGS sequence"/>
</dbReference>
<feature type="transmembrane region" description="Helical" evidence="1">
    <location>
        <begin position="184"/>
        <end position="203"/>
    </location>
</feature>
<dbReference type="InterPro" id="IPR036869">
    <property type="entry name" value="J_dom_sf"/>
</dbReference>
<evidence type="ECO:0000256" key="1">
    <source>
        <dbReference type="SAM" id="Phobius"/>
    </source>
</evidence>
<sequence>MDEYPFEDIESLGVTIAYSLFSRFGFYLFDILVTGWAQSIFYAVWIRAGDPRPQPGTRTFVQHRRRINIIVIMAYLLYTIYEADFQLRTAGNLYQDLGVGLGVDDRGINSRFRRLTLLHHPDKVSPDTDRSAAESYYVHLKLCRDILIDPTKRFAYDRLGPETLFWQKATTIPDYLSIGLRNLLMYYTGTAGVLTLLGFLGYIKQAAFWRFMALASLGVFEVYCLTSTQFPRLLTRLANPVFAIIPTHPPFLPFQLVSLLRKLVLTAFIAFSQIGPLLASPEAAAAAAEQNDQVSQQQLQRLGALGQALENEANMLMGLEMTPFANDEAAMREMRGRMKRFLVDNTVRSNVEVRNAMGEAIARRRQGVPHGAVGAR</sequence>
<proteinExistence type="predicted"/>
<name>A0A9N8PT24_9PEZI</name>
<organism evidence="3 4">
    <name type="scientific">Aureobasidium uvarum</name>
    <dbReference type="NCBI Taxonomy" id="2773716"/>
    <lineage>
        <taxon>Eukaryota</taxon>
        <taxon>Fungi</taxon>
        <taxon>Dikarya</taxon>
        <taxon>Ascomycota</taxon>
        <taxon>Pezizomycotina</taxon>
        <taxon>Dothideomycetes</taxon>
        <taxon>Dothideomycetidae</taxon>
        <taxon>Dothideales</taxon>
        <taxon>Saccotheciaceae</taxon>
        <taxon>Aureobasidium</taxon>
    </lineage>
</organism>
<accession>A0A9N8PT24</accession>
<comment type="caution">
    <text evidence="3">The sequence shown here is derived from an EMBL/GenBank/DDBJ whole genome shotgun (WGS) entry which is preliminary data.</text>
</comment>
<keyword evidence="1" id="KW-0812">Transmembrane</keyword>
<gene>
    <name evidence="3" type="ORF">AWRI4620_LOCUS5962</name>
</gene>
<keyword evidence="4" id="KW-1185">Reference proteome</keyword>
<evidence type="ECO:0000259" key="2">
    <source>
        <dbReference type="PROSITE" id="PS50076"/>
    </source>
</evidence>
<dbReference type="InterPro" id="IPR001623">
    <property type="entry name" value="DnaJ_domain"/>
</dbReference>
<protein>
    <recommendedName>
        <fullName evidence="2">J domain-containing protein</fullName>
    </recommendedName>
</protein>
<feature type="transmembrane region" description="Helical" evidence="1">
    <location>
        <begin position="24"/>
        <end position="46"/>
    </location>
</feature>
<dbReference type="Gene3D" id="1.10.287.110">
    <property type="entry name" value="DnaJ domain"/>
    <property type="match status" value="1"/>
</dbReference>
<dbReference type="SUPFAM" id="SSF46565">
    <property type="entry name" value="Chaperone J-domain"/>
    <property type="match status" value="1"/>
</dbReference>
<dbReference type="AlphaFoldDB" id="A0A9N8PT24"/>